<dbReference type="InterPro" id="IPR002048">
    <property type="entry name" value="EF_hand_dom"/>
</dbReference>
<dbReference type="Pfam" id="PF13499">
    <property type="entry name" value="EF-hand_7"/>
    <property type="match status" value="1"/>
</dbReference>
<proteinExistence type="predicted"/>
<dbReference type="PANTHER" id="PTHR10827:SF85">
    <property type="entry name" value="CALCIUM-BINDING PROTEIN"/>
    <property type="match status" value="1"/>
</dbReference>
<dbReference type="SUPFAM" id="SSF47473">
    <property type="entry name" value="EF-hand"/>
    <property type="match status" value="1"/>
</dbReference>
<dbReference type="AlphaFoldDB" id="A0AA85EJW9"/>
<reference evidence="3" key="1">
    <citation type="submission" date="2022-06" db="EMBL/GenBank/DDBJ databases">
        <authorList>
            <person name="Berger JAMES D."/>
            <person name="Berger JAMES D."/>
        </authorList>
    </citation>
    <scope>NUCLEOTIDE SEQUENCE [LARGE SCALE GENOMIC DNA]</scope>
</reference>
<name>A0AA85EJW9_9TREM</name>
<keyword evidence="1" id="KW-0106">Calcium</keyword>
<accession>A0AA85EJW9</accession>
<dbReference type="Gene3D" id="1.10.238.10">
    <property type="entry name" value="EF-hand"/>
    <property type="match status" value="1"/>
</dbReference>
<sequence>MIIPYKTTMEKKINELKKRFEELDKDKDGSVTMKEFKEELIDQGFPECLATKFMSKFDHDKDGRITLDEFIKTLLCTDDSAFSPKAE</sequence>
<feature type="domain" description="EF-hand" evidence="2">
    <location>
        <begin position="49"/>
        <end position="77"/>
    </location>
</feature>
<dbReference type="PROSITE" id="PS00018">
    <property type="entry name" value="EF_HAND_1"/>
    <property type="match status" value="2"/>
</dbReference>
<feature type="domain" description="EF-hand" evidence="2">
    <location>
        <begin position="15"/>
        <end position="43"/>
    </location>
</feature>
<dbReference type="InterPro" id="IPR018247">
    <property type="entry name" value="EF_Hand_1_Ca_BS"/>
</dbReference>
<organism evidence="3 4">
    <name type="scientific">Schistosoma rodhaini</name>
    <dbReference type="NCBI Taxonomy" id="6188"/>
    <lineage>
        <taxon>Eukaryota</taxon>
        <taxon>Metazoa</taxon>
        <taxon>Spiralia</taxon>
        <taxon>Lophotrochozoa</taxon>
        <taxon>Platyhelminthes</taxon>
        <taxon>Trematoda</taxon>
        <taxon>Digenea</taxon>
        <taxon>Strigeidida</taxon>
        <taxon>Schistosomatoidea</taxon>
        <taxon>Schistosomatidae</taxon>
        <taxon>Schistosoma</taxon>
    </lineage>
</organism>
<evidence type="ECO:0000256" key="1">
    <source>
        <dbReference type="ARBA" id="ARBA00022837"/>
    </source>
</evidence>
<reference evidence="4" key="2">
    <citation type="submission" date="2023-11" db="UniProtKB">
        <authorList>
            <consortium name="WormBaseParasite"/>
        </authorList>
    </citation>
    <scope>IDENTIFICATION</scope>
</reference>
<evidence type="ECO:0000259" key="2">
    <source>
        <dbReference type="SMART" id="SM00054"/>
    </source>
</evidence>
<dbReference type="GO" id="GO:0005509">
    <property type="term" value="F:calcium ion binding"/>
    <property type="evidence" value="ECO:0007669"/>
    <property type="project" value="InterPro"/>
</dbReference>
<dbReference type="InterPro" id="IPR011992">
    <property type="entry name" value="EF-hand-dom_pair"/>
</dbReference>
<protein>
    <recommendedName>
        <fullName evidence="2">EF-hand domain-containing protein</fullName>
    </recommendedName>
</protein>
<dbReference type="WBParaSite" id="SRDH1_11410.3">
    <property type="protein sequence ID" value="SRDH1_11410.3"/>
    <property type="gene ID" value="SRDH1_11410"/>
</dbReference>
<dbReference type="SMART" id="SM00054">
    <property type="entry name" value="EFh"/>
    <property type="match status" value="2"/>
</dbReference>
<evidence type="ECO:0000313" key="3">
    <source>
        <dbReference type="Proteomes" id="UP000050792"/>
    </source>
</evidence>
<dbReference type="Proteomes" id="UP000050792">
    <property type="component" value="Unassembled WGS sequence"/>
</dbReference>
<evidence type="ECO:0000313" key="4">
    <source>
        <dbReference type="WBParaSite" id="SRDH1_11410.3"/>
    </source>
</evidence>
<dbReference type="CDD" id="cd00051">
    <property type="entry name" value="EFh"/>
    <property type="match status" value="1"/>
</dbReference>
<keyword evidence="3" id="KW-1185">Reference proteome</keyword>
<dbReference type="PANTHER" id="PTHR10827">
    <property type="entry name" value="RETICULOCALBIN"/>
    <property type="match status" value="1"/>
</dbReference>